<keyword evidence="3" id="KW-1185">Reference proteome</keyword>
<feature type="transmembrane region" description="Helical" evidence="1">
    <location>
        <begin position="20"/>
        <end position="38"/>
    </location>
</feature>
<keyword evidence="1" id="KW-0812">Transmembrane</keyword>
<evidence type="ECO:0008006" key="4">
    <source>
        <dbReference type="Google" id="ProtNLM"/>
    </source>
</evidence>
<evidence type="ECO:0000313" key="2">
    <source>
        <dbReference type="EMBL" id="MTD15370.1"/>
    </source>
</evidence>
<feature type="transmembrane region" description="Helical" evidence="1">
    <location>
        <begin position="90"/>
        <end position="116"/>
    </location>
</feature>
<accession>A0A7K1FMQ7</accession>
<name>A0A7K1FMQ7_9ACTN</name>
<feature type="transmembrane region" description="Helical" evidence="1">
    <location>
        <begin position="50"/>
        <end position="70"/>
    </location>
</feature>
<dbReference type="AlphaFoldDB" id="A0A7K1FMQ7"/>
<sequence>MARHLTAPEGGARIGLGPVLPRALAGLALLVVAGVLVLSGMPWQLRLPLALPAVIAVAGISVTVLVLGPRTPRAPDLADDAPPAVSADPLLRACATVMFGVIALLPPVLLMGLFGIRITDTSIAWGVLVFDLALLVAATARLAGARSEADVAVFPTRDVRRGFFVAGAVVAALALLVGATAVARSMEVQRVESYAQFTLGQPQLYASGELTAAPGAQVEVGWILRGYALDLPADPSVTVEVGGEPVQATTAPLDVPADTTGAQVTRSGEVLFAAPTEAGLYRVRLSVADPTGGTRELLLLLAVNV</sequence>
<evidence type="ECO:0000313" key="3">
    <source>
        <dbReference type="Proteomes" id="UP000460221"/>
    </source>
</evidence>
<comment type="caution">
    <text evidence="2">The sequence shown here is derived from an EMBL/GenBank/DDBJ whole genome shotgun (WGS) entry which is preliminary data.</text>
</comment>
<dbReference type="RefSeq" id="WP_154769387.1">
    <property type="nucleotide sequence ID" value="NZ_WLYK01000006.1"/>
</dbReference>
<keyword evidence="1" id="KW-1133">Transmembrane helix</keyword>
<reference evidence="2 3" key="1">
    <citation type="submission" date="2019-11" db="EMBL/GenBank/DDBJ databases">
        <authorList>
            <person name="Jiang L.-Q."/>
        </authorList>
    </citation>
    <scope>NUCLEOTIDE SEQUENCE [LARGE SCALE GENOMIC DNA]</scope>
    <source>
        <strain evidence="2 3">YIM 132087</strain>
    </source>
</reference>
<gene>
    <name evidence="2" type="ORF">GIS00_15640</name>
</gene>
<keyword evidence="1" id="KW-0472">Membrane</keyword>
<protein>
    <recommendedName>
        <fullName evidence="4">DUF1616 domain-containing protein</fullName>
    </recommendedName>
</protein>
<organism evidence="2 3">
    <name type="scientific">Nakamurella alba</name>
    <dbReference type="NCBI Taxonomy" id="2665158"/>
    <lineage>
        <taxon>Bacteria</taxon>
        <taxon>Bacillati</taxon>
        <taxon>Actinomycetota</taxon>
        <taxon>Actinomycetes</taxon>
        <taxon>Nakamurellales</taxon>
        <taxon>Nakamurellaceae</taxon>
        <taxon>Nakamurella</taxon>
    </lineage>
</organism>
<evidence type="ECO:0000256" key="1">
    <source>
        <dbReference type="SAM" id="Phobius"/>
    </source>
</evidence>
<feature type="transmembrane region" description="Helical" evidence="1">
    <location>
        <begin position="123"/>
        <end position="143"/>
    </location>
</feature>
<proteinExistence type="predicted"/>
<dbReference type="Proteomes" id="UP000460221">
    <property type="component" value="Unassembled WGS sequence"/>
</dbReference>
<feature type="transmembrane region" description="Helical" evidence="1">
    <location>
        <begin position="163"/>
        <end position="183"/>
    </location>
</feature>
<dbReference type="EMBL" id="WLYK01000006">
    <property type="protein sequence ID" value="MTD15370.1"/>
    <property type="molecule type" value="Genomic_DNA"/>
</dbReference>